<evidence type="ECO:0000256" key="1">
    <source>
        <dbReference type="ARBA" id="ARBA00009333"/>
    </source>
</evidence>
<dbReference type="Proteomes" id="UP000054342">
    <property type="component" value="Unassembled WGS sequence"/>
</dbReference>
<gene>
    <name evidence="5" type="ORF">PV05_08440</name>
</gene>
<keyword evidence="6" id="KW-1185">Reference proteome</keyword>
<proteinExistence type="inferred from homology"/>
<dbReference type="Pfam" id="PF07992">
    <property type="entry name" value="Pyr_redox_2"/>
    <property type="match status" value="1"/>
</dbReference>
<dbReference type="PANTHER" id="PTHR48105">
    <property type="entry name" value="THIOREDOXIN REDUCTASE 1-RELATED-RELATED"/>
    <property type="match status" value="1"/>
</dbReference>
<dbReference type="AlphaFoldDB" id="A0A0D2EBS7"/>
<feature type="domain" description="FAD/NAD(P)-binding" evidence="4">
    <location>
        <begin position="6"/>
        <end position="152"/>
    </location>
</feature>
<dbReference type="HOGENOM" id="CLU_031864_5_0_1"/>
<reference evidence="5 6" key="1">
    <citation type="submission" date="2015-01" db="EMBL/GenBank/DDBJ databases">
        <title>The Genome Sequence of Exophiala xenobiotica CBS118157.</title>
        <authorList>
            <consortium name="The Broad Institute Genomics Platform"/>
            <person name="Cuomo C."/>
            <person name="de Hoog S."/>
            <person name="Gorbushina A."/>
            <person name="Stielow B."/>
            <person name="Teixiera M."/>
            <person name="Abouelleil A."/>
            <person name="Chapman S.B."/>
            <person name="Priest M."/>
            <person name="Young S.K."/>
            <person name="Wortman J."/>
            <person name="Nusbaum C."/>
            <person name="Birren B."/>
        </authorList>
    </citation>
    <scope>NUCLEOTIDE SEQUENCE [LARGE SCALE GENOMIC DNA]</scope>
    <source>
        <strain evidence="5 6">CBS 118157</strain>
    </source>
</reference>
<dbReference type="RefSeq" id="XP_013313407.1">
    <property type="nucleotide sequence ID" value="XM_013457953.1"/>
</dbReference>
<dbReference type="InterPro" id="IPR036188">
    <property type="entry name" value="FAD/NAD-bd_sf"/>
</dbReference>
<dbReference type="PRINTS" id="PR00368">
    <property type="entry name" value="FADPNR"/>
</dbReference>
<sequence>MRKVYDSLILGSGFAGLSTALTLGRLHRTCAILSNSTFRNAGAHAAHAILGHDGKSPEEIRRTGRLEIEAYRHAEFIDATIMKVYKENSSRHNHEVFVAEDQQGNRWAGRSLVIATGSKDVFPDLPGFVENWPDNIYQCLVCDGHERADLPKGILAYPQLTILACKMATVAHFESLPPGAGHDATFPPTPSKVTVFTNGPANPHNDKEITRGLHILAGHGITVDERPIQKLVRDPKEGLHVHFTNSETAYMGYLFFKPASTPHSLTQTLISHFGLDTTSTPFGSSLTASVPTMSTNVPGIFVAGDAGNGMGNGTNAIHTGVAAAAGVTHFVNELDDEIALKLWMDAQKPRKEA</sequence>
<dbReference type="STRING" id="348802.A0A0D2EBS7"/>
<dbReference type="GO" id="GO:0097237">
    <property type="term" value="P:cellular response to toxic substance"/>
    <property type="evidence" value="ECO:0007669"/>
    <property type="project" value="UniProtKB-ARBA"/>
</dbReference>
<keyword evidence="3" id="KW-0560">Oxidoreductase</keyword>
<accession>A0A0D2EBS7</accession>
<evidence type="ECO:0000313" key="6">
    <source>
        <dbReference type="Proteomes" id="UP000054342"/>
    </source>
</evidence>
<name>A0A0D2EBS7_9EURO</name>
<dbReference type="InterPro" id="IPR050097">
    <property type="entry name" value="Ferredoxin-NADP_redctase_2"/>
</dbReference>
<dbReference type="PRINTS" id="PR00469">
    <property type="entry name" value="PNDRDTASEII"/>
</dbReference>
<organism evidence="5 6">
    <name type="scientific">Exophiala xenobiotica</name>
    <dbReference type="NCBI Taxonomy" id="348802"/>
    <lineage>
        <taxon>Eukaryota</taxon>
        <taxon>Fungi</taxon>
        <taxon>Dikarya</taxon>
        <taxon>Ascomycota</taxon>
        <taxon>Pezizomycotina</taxon>
        <taxon>Eurotiomycetes</taxon>
        <taxon>Chaetothyriomycetidae</taxon>
        <taxon>Chaetothyriales</taxon>
        <taxon>Herpotrichiellaceae</taxon>
        <taxon>Exophiala</taxon>
    </lineage>
</organism>
<dbReference type="SUPFAM" id="SSF51905">
    <property type="entry name" value="FAD/NAD(P)-binding domain"/>
    <property type="match status" value="1"/>
</dbReference>
<protein>
    <recommendedName>
        <fullName evidence="4">FAD/NAD(P)-binding domain-containing protein</fullName>
    </recommendedName>
</protein>
<dbReference type="InterPro" id="IPR023753">
    <property type="entry name" value="FAD/NAD-binding_dom"/>
</dbReference>
<evidence type="ECO:0000256" key="3">
    <source>
        <dbReference type="ARBA" id="ARBA00023002"/>
    </source>
</evidence>
<dbReference type="Gene3D" id="3.50.50.60">
    <property type="entry name" value="FAD/NAD(P)-binding domain"/>
    <property type="match status" value="2"/>
</dbReference>
<dbReference type="GeneID" id="25330348"/>
<evidence type="ECO:0000259" key="4">
    <source>
        <dbReference type="Pfam" id="PF07992"/>
    </source>
</evidence>
<evidence type="ECO:0000313" key="5">
    <source>
        <dbReference type="EMBL" id="KIW52823.1"/>
    </source>
</evidence>
<dbReference type="EMBL" id="KN847321">
    <property type="protein sequence ID" value="KIW52823.1"/>
    <property type="molecule type" value="Genomic_DNA"/>
</dbReference>
<dbReference type="OrthoDB" id="10260355at2759"/>
<keyword evidence="2" id="KW-0285">Flavoprotein</keyword>
<evidence type="ECO:0000256" key="2">
    <source>
        <dbReference type="ARBA" id="ARBA00022630"/>
    </source>
</evidence>
<dbReference type="GO" id="GO:0016491">
    <property type="term" value="F:oxidoreductase activity"/>
    <property type="evidence" value="ECO:0007669"/>
    <property type="project" value="UniProtKB-KW"/>
</dbReference>
<comment type="similarity">
    <text evidence="1">Belongs to the class-II pyridine nucleotide-disulfide oxidoreductase family.</text>
</comment>